<feature type="coiled-coil region" evidence="2">
    <location>
        <begin position="54"/>
        <end position="99"/>
    </location>
</feature>
<dbReference type="InterPro" id="IPR051149">
    <property type="entry name" value="Spindly/BICDR_Dynein_Adapter"/>
</dbReference>
<sequence length="545" mass="63677">MEENLLNELENFTSIKYLDDVTNNNCCNDDDQDNSLAHQLAIKDRQLILAAKCGKALLEEKDELERQIELMNRDYQQRIDLLEQERHELRLLLEQVQSECDTKVVETNEDKCELRRQLNDLRREQRMHDEQQTQAIRELTEINHKLSQDFQVGCTNESRLQEQLRLLRQQADTASQTNTEQTQDLSKIKQQFDNLHCQYLQLELDHHLLLEEHDTLTHKLDECQRKCIIIEDECRSLQDIKFHNEKELNDAHELIHRLSQCNPENRVPTSFMQELQDDFGVCPNSNAPFNSTVIDDDHDDSTEEHEDCHMDEDDHDHVVEIAQTQTNASINEKCLLDEFLQTEEFKREIVLVYKQLRSLCLELIYIHTHTYSSNLSTSSSISDTVDKVYDRLKNGCLISILFELKNLIRDMIEHEDMIVCKNENNTLPNTNTIIPSPSMATINSYASAFDDVNLFILSSSPKFRGEQGIEFIIASPKQRSVNTDIERDERLPTICFLSQSSSNVRRINNGNFNNPKFSLDEQDAIYTKASHDKEQWFTRWAAQNN</sequence>
<proteinExistence type="predicted"/>
<name>A0A818VP47_9BILA</name>
<dbReference type="PANTHER" id="PTHR32123:SF9">
    <property type="entry name" value="PROTEIN SPINDLY"/>
    <property type="match status" value="1"/>
</dbReference>
<dbReference type="Proteomes" id="UP000663869">
    <property type="component" value="Unassembled WGS sequence"/>
</dbReference>
<evidence type="ECO:0000313" key="3">
    <source>
        <dbReference type="EMBL" id="CAF3713944.1"/>
    </source>
</evidence>
<evidence type="ECO:0000256" key="1">
    <source>
        <dbReference type="ARBA" id="ARBA00023054"/>
    </source>
</evidence>
<keyword evidence="1 2" id="KW-0175">Coiled coil</keyword>
<dbReference type="PANTHER" id="PTHR32123">
    <property type="entry name" value="BICD FAMILY-LIKE CARGO ADAPTER"/>
    <property type="match status" value="1"/>
</dbReference>
<comment type="caution">
    <text evidence="3">The sequence shown here is derived from an EMBL/GenBank/DDBJ whole genome shotgun (WGS) entry which is preliminary data.</text>
</comment>
<gene>
    <name evidence="3" type="ORF">FME351_LOCUS28595</name>
</gene>
<dbReference type="EMBL" id="CAJNYU010003946">
    <property type="protein sequence ID" value="CAF3713944.1"/>
    <property type="molecule type" value="Genomic_DNA"/>
</dbReference>
<accession>A0A818VP47</accession>
<evidence type="ECO:0000256" key="2">
    <source>
        <dbReference type="SAM" id="Coils"/>
    </source>
</evidence>
<protein>
    <submittedName>
        <fullName evidence="3">Uncharacterized protein</fullName>
    </submittedName>
</protein>
<organism evidence="3 4">
    <name type="scientific">Rotaria socialis</name>
    <dbReference type="NCBI Taxonomy" id="392032"/>
    <lineage>
        <taxon>Eukaryota</taxon>
        <taxon>Metazoa</taxon>
        <taxon>Spiralia</taxon>
        <taxon>Gnathifera</taxon>
        <taxon>Rotifera</taxon>
        <taxon>Eurotatoria</taxon>
        <taxon>Bdelloidea</taxon>
        <taxon>Philodinida</taxon>
        <taxon>Philodinidae</taxon>
        <taxon>Rotaria</taxon>
    </lineage>
</organism>
<reference evidence="3" key="1">
    <citation type="submission" date="2021-02" db="EMBL/GenBank/DDBJ databases">
        <authorList>
            <person name="Nowell W R."/>
        </authorList>
    </citation>
    <scope>NUCLEOTIDE SEQUENCE</scope>
</reference>
<evidence type="ECO:0000313" key="4">
    <source>
        <dbReference type="Proteomes" id="UP000663869"/>
    </source>
</evidence>
<dbReference type="AlphaFoldDB" id="A0A818VP47"/>